<reference evidence="6 7" key="1">
    <citation type="journal article" date="2013" name="Nat. Genet.">
        <title>The genome of the hydatid tapeworm Echinococcus granulosus.</title>
        <authorList>
            <person name="Zheng H."/>
            <person name="Zhang W."/>
            <person name="Zhang L."/>
            <person name="Zhang Z."/>
            <person name="Li J."/>
            <person name="Lu G."/>
            <person name="Zhu Y."/>
            <person name="Wang Y."/>
            <person name="Huang Y."/>
            <person name="Liu J."/>
            <person name="Kang H."/>
            <person name="Chen J."/>
            <person name="Wang L."/>
            <person name="Chen A."/>
            <person name="Yu S."/>
            <person name="Gao Z."/>
            <person name="Jin L."/>
            <person name="Gu W."/>
            <person name="Wang Z."/>
            <person name="Zhao L."/>
            <person name="Shi B."/>
            <person name="Wen H."/>
            <person name="Lin R."/>
            <person name="Jones M.K."/>
            <person name="Brejova B."/>
            <person name="Vinar T."/>
            <person name="Zhao G."/>
            <person name="McManus D.P."/>
            <person name="Chen Z."/>
            <person name="Zhou Y."/>
            <person name="Wang S."/>
        </authorList>
    </citation>
    <scope>NUCLEOTIDE SEQUENCE [LARGE SCALE GENOMIC DNA]</scope>
</reference>
<evidence type="ECO:0000313" key="6">
    <source>
        <dbReference type="EMBL" id="EUB62965.1"/>
    </source>
</evidence>
<dbReference type="PANTHER" id="PTHR13179:SF8">
    <property type="entry name" value="GATOR COMPLEX PROTEIN DEPDC5"/>
    <property type="match status" value="1"/>
</dbReference>
<dbReference type="GO" id="GO:0005765">
    <property type="term" value="C:lysosomal membrane"/>
    <property type="evidence" value="ECO:0007669"/>
    <property type="project" value="TreeGrafter"/>
</dbReference>
<keyword evidence="4" id="KW-0472">Membrane</keyword>
<feature type="region of interest" description="Disordered" evidence="3">
    <location>
        <begin position="1877"/>
        <end position="1925"/>
    </location>
</feature>
<dbReference type="STRING" id="6210.W6UN31"/>
<dbReference type="PANTHER" id="PTHR13179">
    <property type="entry name" value="DEP DOMAIN CONTAINING PROTEIN 5"/>
    <property type="match status" value="1"/>
</dbReference>
<dbReference type="OrthoDB" id="676979at2759"/>
<keyword evidence="4" id="KW-1133">Transmembrane helix</keyword>
<feature type="compositionally biased region" description="Polar residues" evidence="3">
    <location>
        <begin position="1151"/>
        <end position="1166"/>
    </location>
</feature>
<dbReference type="InterPro" id="IPR032675">
    <property type="entry name" value="LRR_dom_sf"/>
</dbReference>
<name>W6UN31_ECHGR</name>
<feature type="region of interest" description="Disordered" evidence="3">
    <location>
        <begin position="1954"/>
        <end position="2008"/>
    </location>
</feature>
<dbReference type="GO" id="GO:1990130">
    <property type="term" value="C:GATOR1 complex"/>
    <property type="evidence" value="ECO:0007669"/>
    <property type="project" value="TreeGrafter"/>
</dbReference>
<evidence type="ECO:0000256" key="1">
    <source>
        <dbReference type="ARBA" id="ARBA00022614"/>
    </source>
</evidence>
<dbReference type="InterPro" id="IPR001611">
    <property type="entry name" value="Leu-rich_rpt"/>
</dbReference>
<comment type="caution">
    <text evidence="6">The sequence shown here is derived from an EMBL/GenBank/DDBJ whole genome shotgun (WGS) entry which is preliminary data.</text>
</comment>
<protein>
    <submittedName>
        <fullName evidence="6">DEP domain-containing protein 5</fullName>
    </submittedName>
</protein>
<dbReference type="SUPFAM" id="SSF52058">
    <property type="entry name" value="L domain-like"/>
    <property type="match status" value="1"/>
</dbReference>
<dbReference type="InterPro" id="IPR003591">
    <property type="entry name" value="Leu-rich_rpt_typical-subtyp"/>
</dbReference>
<evidence type="ECO:0000256" key="2">
    <source>
        <dbReference type="ARBA" id="ARBA00022737"/>
    </source>
</evidence>
<dbReference type="CTD" id="36337774"/>
<feature type="transmembrane region" description="Helical" evidence="4">
    <location>
        <begin position="1705"/>
        <end position="1727"/>
    </location>
</feature>
<accession>W6UN31</accession>
<feature type="compositionally biased region" description="Low complexity" evidence="3">
    <location>
        <begin position="1880"/>
        <end position="1893"/>
    </location>
</feature>
<keyword evidence="4" id="KW-0812">Transmembrane</keyword>
<feature type="compositionally biased region" description="Low complexity" evidence="3">
    <location>
        <begin position="1967"/>
        <end position="1978"/>
    </location>
</feature>
<dbReference type="Pfam" id="PF12257">
    <property type="entry name" value="IML1"/>
    <property type="match status" value="1"/>
</dbReference>
<feature type="compositionally biased region" description="Low complexity" evidence="3">
    <location>
        <begin position="1909"/>
        <end position="1925"/>
    </location>
</feature>
<feature type="region of interest" description="Disordered" evidence="3">
    <location>
        <begin position="2020"/>
        <end position="2039"/>
    </location>
</feature>
<feature type="compositionally biased region" description="Basic and acidic residues" evidence="3">
    <location>
        <begin position="2028"/>
        <end position="2039"/>
    </location>
</feature>
<feature type="compositionally biased region" description="Polar residues" evidence="3">
    <location>
        <begin position="440"/>
        <end position="454"/>
    </location>
</feature>
<dbReference type="KEGG" id="egl:EGR_02059"/>
<keyword evidence="2" id="KW-0677">Repeat</keyword>
<dbReference type="InterPro" id="IPR048255">
    <property type="entry name" value="IML1_N"/>
</dbReference>
<evidence type="ECO:0000313" key="7">
    <source>
        <dbReference type="Proteomes" id="UP000019149"/>
    </source>
</evidence>
<keyword evidence="1" id="KW-0433">Leucine-rich repeat</keyword>
<dbReference type="SMART" id="SM00369">
    <property type="entry name" value="LRR_TYP"/>
    <property type="match status" value="4"/>
</dbReference>
<feature type="region of interest" description="Disordered" evidence="3">
    <location>
        <begin position="1677"/>
        <end position="1696"/>
    </location>
</feature>
<feature type="region of interest" description="Disordered" evidence="3">
    <location>
        <begin position="436"/>
        <end position="456"/>
    </location>
</feature>
<dbReference type="PROSITE" id="PS51450">
    <property type="entry name" value="LRR"/>
    <property type="match status" value="1"/>
</dbReference>
<feature type="region of interest" description="Disordered" evidence="3">
    <location>
        <begin position="473"/>
        <end position="500"/>
    </location>
</feature>
<sequence>MTRSEVKLKLLCHPRVDTKSRVSDDVLLDSRDNHGILPGDIIELRHPDHPNPTLFLVKSLREDFQHKGRVIIHNERYSIEEWKKSFSQLMLAFKGYEQEIRNYVLRNLPGINDSKHVSIRLSTARETNILEGLNLALSSYECYNVDRSFDRTGNACIVISPGCGVFDANCDIVSFTKRRVLDLGTVVHLVCLGHQPLHAVPLFVCRDFANPANPEVYIVPHWMNHSFFRSSREICALKNSETVPRISVKARKFKKSGDSCYWRKNLEKEGEGEHDQNTLQGIFEPAKSLRELQRLRRRTLTTLVSTTMPGKTRHRTISLEEELLLASIAMVSTRPMEGGLSASELDSFGSTSSTHGWNVGAHLRSRTQSYMCSETHSPLGGNLLLTDEFSPEARDEPPWLTLYGYPTPESGCTSAAKKGLGERNYSNVTEALIRRKPQDLTHSYQSGSSYQPQVHSRPCKNAAAPVDFLAGASASSWQPTGDREVGRRQSHPVSAKNASKKPLLLTSTETAVGGVFRTFPFGIHPQLFGVRKTTSQRRWGHFHTTVQIMRLNCYKSFTLPNEPMGESYSRGTTLLIIPCIWHAYFAFHRYVVATLLNEAEVKTRNQQQQGIENIRNPFSVLPLHKSTEHQMLTTSSGGDIPSQCPPAPKVIDSKGSFSYGRMSIPFSDLPHQFTCSAAWLALCAAVDSPDIAQVCSHGNADIISSGEVKSLEKAFASVSAEFGVERVGGAVPSLVPHHRRIDWKSLTTPALLPLTTDYFPEASSLLGEGYMIHEYRIVLITVSEKEWDLHFETGMDEISLDFFATGNIHSHDHTQNRMDSWRVKVTFYASPVVREIPPPPKRDTALPNMARFMGATITLVSFPLRCVTRCQHCFPYMSLPFDDILPLYHSGCYESPKVWLFVVTSYLPEVSTFRDVEVIVNINGDEFVELLIALSPPTHGLAWSSPVVEVTLWALSPCVTIPGHLGSLSTCLSVGGSGGMQERDTKAFPGLAYSRHPLSGQQVLEELVSQRVAQKELNLECATKVSEADRPPRSSPHGFFGSASSKTESGICPPPHTRDVLHLFHGVRLNQTVSGTELGATTYHACYMYVTLVVDVLNQSRISSFSAIGIKEDDDEESSFVRGFQLCIEEEAASTSVTSATPLKTSDARHSVTSSNSPAEQLSGSLTPVPPTPKRAIHSHSLAFRLRHQVAQKAGATKATIMPTGLQERLGPPVTPQPRMTAQSPFTGSLASASKTVPSTTLCVAFRRTGPRVTHANAPPHRFDDKPRGIMLGPVLIFLLSNLAFAVTETLLCPSGCYCPSEEVAHCCLFPSDYPSPVQCHLPGRRQISANANSALRWPTMDTCLTRWTELSVQLLPDSWPPAPPKRSCTAQLRRISISGGGLITLSAQHFQTLFGLQENQLKVLVIQNTRLENLQAGLFDRLSLKALSEIHLNQNYNLSYKGFGVSVFSNLPQLETLNLESNRIERLDFVRWGFPTINKVKSASRLISLNLANNSLTYIKPGAFSLFPFLEVLSLANNKLSSLSSDVFEGLTSLKRLDLSGNLLNIMGLKNSIPDFSITLANLEFLDISMNPLMRSVYTDTDKWWLSSGCPASLTHLIMNHIDVDQGQESPLLPRIDWVRCQKLAQVEIQQIPRLSCLPAPWLRSDVLPTHPALITSATRVCIPPITTTTTTVTAPSTRTTTIRPRPAPTTATTGSEPLGLRELIVSSVVGAVLFLLLVLLIIIVFMCRRRRWMYGPVAKENGKLGGGASRAGRRERPITSTYIPAPDCQLPLADNDDGELSASSMRQTESRILYDENGVPVCSVVVPEVGSPTAVMLSDGTLAYVPQFIPISGRATPSSHTGLLDNSYRSSRLLLKQPVMVPLMTSHASLATSQIDFPRQQQRPPSSSYQPLGKTRPRLPNHHHHNGSSNNAPTSTLSCKSTSFSSLGGSVHSEIPLHASAFSASPPPLATVVQATKPSSPPSASPSAVSSTEEPSLIVGPGGAVTTASTTTSTANPSPNSHSDDATLLAPIFAISTRSRPGSQAKIDHRISDVFSD</sequence>
<dbReference type="Proteomes" id="UP000019149">
    <property type="component" value="Unassembled WGS sequence"/>
</dbReference>
<dbReference type="GO" id="GO:0010508">
    <property type="term" value="P:positive regulation of autophagy"/>
    <property type="evidence" value="ECO:0007669"/>
    <property type="project" value="TreeGrafter"/>
</dbReference>
<dbReference type="GeneID" id="36337774"/>
<evidence type="ECO:0000259" key="5">
    <source>
        <dbReference type="Pfam" id="PF12257"/>
    </source>
</evidence>
<dbReference type="GO" id="GO:1904262">
    <property type="term" value="P:negative regulation of TORC1 signaling"/>
    <property type="evidence" value="ECO:0007669"/>
    <property type="project" value="TreeGrafter"/>
</dbReference>
<feature type="region of interest" description="Disordered" evidence="3">
    <location>
        <begin position="1137"/>
        <end position="1172"/>
    </location>
</feature>
<dbReference type="Gene3D" id="3.80.10.10">
    <property type="entry name" value="Ribonuclease Inhibitor"/>
    <property type="match status" value="1"/>
</dbReference>
<proteinExistence type="predicted"/>
<dbReference type="Pfam" id="PF13855">
    <property type="entry name" value="LRR_8"/>
    <property type="match status" value="1"/>
</dbReference>
<feature type="compositionally biased region" description="Basic residues" evidence="3">
    <location>
        <begin position="1897"/>
        <end position="1908"/>
    </location>
</feature>
<dbReference type="GO" id="GO:0005096">
    <property type="term" value="F:GTPase activator activity"/>
    <property type="evidence" value="ECO:0007669"/>
    <property type="project" value="InterPro"/>
</dbReference>
<dbReference type="GO" id="GO:0034198">
    <property type="term" value="P:cellular response to amino acid starvation"/>
    <property type="evidence" value="ECO:0007669"/>
    <property type="project" value="TreeGrafter"/>
</dbReference>
<dbReference type="EMBL" id="APAU02000009">
    <property type="protein sequence ID" value="EUB62965.1"/>
    <property type="molecule type" value="Genomic_DNA"/>
</dbReference>
<feature type="compositionally biased region" description="Low complexity" evidence="3">
    <location>
        <begin position="1986"/>
        <end position="2002"/>
    </location>
</feature>
<feature type="compositionally biased region" description="Low complexity" evidence="3">
    <location>
        <begin position="1677"/>
        <end position="1695"/>
    </location>
</feature>
<evidence type="ECO:0000256" key="3">
    <source>
        <dbReference type="SAM" id="MobiDB-lite"/>
    </source>
</evidence>
<dbReference type="RefSeq" id="XP_024354161.1">
    <property type="nucleotide sequence ID" value="XM_024491308.1"/>
</dbReference>
<gene>
    <name evidence="6" type="ORF">EGR_02059</name>
</gene>
<organism evidence="6 7">
    <name type="scientific">Echinococcus granulosus</name>
    <name type="common">Hydatid tapeworm</name>
    <dbReference type="NCBI Taxonomy" id="6210"/>
    <lineage>
        <taxon>Eukaryota</taxon>
        <taxon>Metazoa</taxon>
        <taxon>Spiralia</taxon>
        <taxon>Lophotrochozoa</taxon>
        <taxon>Platyhelminthes</taxon>
        <taxon>Cestoda</taxon>
        <taxon>Eucestoda</taxon>
        <taxon>Cyclophyllidea</taxon>
        <taxon>Taeniidae</taxon>
        <taxon>Echinococcus</taxon>
        <taxon>Echinococcus granulosus group</taxon>
    </lineage>
</organism>
<keyword evidence="7" id="KW-1185">Reference proteome</keyword>
<feature type="domain" description="Vacuolar membrane-associated protein Iml1 N-terminal" evidence="5">
    <location>
        <begin position="69"/>
        <end position="203"/>
    </location>
</feature>
<dbReference type="InterPro" id="IPR027244">
    <property type="entry name" value="IML1"/>
</dbReference>
<feature type="region of interest" description="Disordered" evidence="3">
    <location>
        <begin position="1023"/>
        <end position="1052"/>
    </location>
</feature>
<evidence type="ECO:0000256" key="4">
    <source>
        <dbReference type="SAM" id="Phobius"/>
    </source>
</evidence>